<dbReference type="KEGG" id="lrug:AB8B22_02565"/>
<keyword evidence="1" id="KW-1133">Transmembrane helix</keyword>
<dbReference type="RefSeq" id="WP_369711539.1">
    <property type="nucleotide sequence ID" value="NZ_CP165644.1"/>
</dbReference>
<evidence type="ECO:0000313" key="2">
    <source>
        <dbReference type="EMBL" id="XDU67316.1"/>
    </source>
</evidence>
<evidence type="ECO:0000256" key="1">
    <source>
        <dbReference type="SAM" id="Phobius"/>
    </source>
</evidence>
<evidence type="ECO:0008006" key="3">
    <source>
        <dbReference type="Google" id="ProtNLM"/>
    </source>
</evidence>
<organism evidence="2">
    <name type="scientific">Leptotrichia rugosa</name>
    <dbReference type="NCBI Taxonomy" id="3239302"/>
    <lineage>
        <taxon>Bacteria</taxon>
        <taxon>Fusobacteriati</taxon>
        <taxon>Fusobacteriota</taxon>
        <taxon>Fusobacteriia</taxon>
        <taxon>Fusobacteriales</taxon>
        <taxon>Leptotrichiaceae</taxon>
        <taxon>Leptotrichia</taxon>
    </lineage>
</organism>
<keyword evidence="1" id="KW-0812">Transmembrane</keyword>
<reference evidence="2" key="1">
    <citation type="submission" date="2024-07" db="EMBL/GenBank/DDBJ databases">
        <authorList>
            <person name="Li X.-J."/>
            <person name="Wang X."/>
        </authorList>
    </citation>
    <scope>NUCLEOTIDE SEQUENCE</scope>
    <source>
        <strain evidence="2">HSP-334</strain>
    </source>
</reference>
<feature type="transmembrane region" description="Helical" evidence="1">
    <location>
        <begin position="12"/>
        <end position="31"/>
    </location>
</feature>
<dbReference type="EMBL" id="CP165644">
    <property type="protein sequence ID" value="XDU67316.1"/>
    <property type="molecule type" value="Genomic_DNA"/>
</dbReference>
<protein>
    <recommendedName>
        <fullName evidence="3">Prepilin-type cleavage/methylation protein</fullName>
    </recommendedName>
</protein>
<sequence length="141" mass="16799">MKKDKGETLVESLISMFFVTLAIVPLSNLFLKTLKTNTKIDNVNLQNIEISNMIELIKVKKYEEMNNFSEKYEIASTDDFYNKFLIEKKYQILKNIDFTKNKIQIKIEKTDGFYLNEKGEKEYIFKIIANKMNDYYFPNFL</sequence>
<dbReference type="AlphaFoldDB" id="A0AB39VHB2"/>
<accession>A0AB39VHB2</accession>
<proteinExistence type="predicted"/>
<name>A0AB39VHB2_9FUSO</name>
<keyword evidence="1" id="KW-0472">Membrane</keyword>
<gene>
    <name evidence="2" type="ORF">AB8B22_02565</name>
</gene>